<dbReference type="RefSeq" id="WP_063513444.1">
    <property type="nucleotide sequence ID" value="NZ_CP011158.1"/>
</dbReference>
<accession>A0A378PMZ7</accession>
<organism evidence="4 6">
    <name type="scientific">Moraxella ovis</name>
    <dbReference type="NCBI Taxonomy" id="29433"/>
    <lineage>
        <taxon>Bacteria</taxon>
        <taxon>Pseudomonadati</taxon>
        <taxon>Pseudomonadota</taxon>
        <taxon>Gammaproteobacteria</taxon>
        <taxon>Moraxellales</taxon>
        <taxon>Moraxellaceae</taxon>
        <taxon>Moraxella</taxon>
    </lineage>
</organism>
<evidence type="ECO:0000313" key="6">
    <source>
        <dbReference type="Proteomes" id="UP000255102"/>
    </source>
</evidence>
<dbReference type="KEGG" id="moi:MOVS_01325"/>
<gene>
    <name evidence="3" type="ORF">MOVS_01325</name>
    <name evidence="4" type="ORF">NCTC11227_00278</name>
</gene>
<dbReference type="Pfam" id="PF05065">
    <property type="entry name" value="Phage_capsid"/>
    <property type="match status" value="1"/>
</dbReference>
<comment type="subcellular location">
    <subcellularLocation>
        <location evidence="1">Virion</location>
    </subcellularLocation>
</comment>
<evidence type="ECO:0000256" key="1">
    <source>
        <dbReference type="ARBA" id="ARBA00004328"/>
    </source>
</evidence>
<keyword evidence="5" id="KW-1185">Reference proteome</keyword>
<reference evidence="3 5" key="1">
    <citation type="submission" date="2015-04" db="EMBL/GenBank/DDBJ databases">
        <authorList>
            <person name="Calcutt M.J."/>
            <person name="Foecking M.F."/>
        </authorList>
    </citation>
    <scope>NUCLEOTIDE SEQUENCE [LARGE SCALE GENOMIC DNA]</scope>
    <source>
        <strain evidence="3 5">199/55</strain>
    </source>
</reference>
<dbReference type="AlphaFoldDB" id="A0A378PMZ7"/>
<evidence type="ECO:0000259" key="2">
    <source>
        <dbReference type="Pfam" id="PF05065"/>
    </source>
</evidence>
<evidence type="ECO:0000313" key="3">
    <source>
        <dbReference type="EMBL" id="ANB90857.1"/>
    </source>
</evidence>
<name>A0A378PMZ7_9GAMM</name>
<proteinExistence type="predicted"/>
<dbReference type="EMBL" id="UGPW01000001">
    <property type="protein sequence ID" value="STY86299.1"/>
    <property type="molecule type" value="Genomic_DNA"/>
</dbReference>
<evidence type="ECO:0000313" key="5">
    <source>
        <dbReference type="Proteomes" id="UP000076765"/>
    </source>
</evidence>
<dbReference type="EMBL" id="CP011158">
    <property type="protein sequence ID" value="ANB90857.1"/>
    <property type="molecule type" value="Genomic_DNA"/>
</dbReference>
<dbReference type="InterPro" id="IPR024455">
    <property type="entry name" value="Phage_capsid"/>
</dbReference>
<dbReference type="Proteomes" id="UP000255102">
    <property type="component" value="Unassembled WGS sequence"/>
</dbReference>
<dbReference type="Proteomes" id="UP000076765">
    <property type="component" value="Chromosome"/>
</dbReference>
<dbReference type="STRING" id="29433.MOVS_01325"/>
<dbReference type="SUPFAM" id="SSF56563">
    <property type="entry name" value="Major capsid protein gp5"/>
    <property type="match status" value="1"/>
</dbReference>
<dbReference type="NCBIfam" id="TIGR01554">
    <property type="entry name" value="major_cap_HK97"/>
    <property type="match status" value="1"/>
</dbReference>
<sequence>MSNPNELTELAIKFAAATDQVKEVAEEMKGKMAKGEQLSQAAIDKADEALVVMNEMKLRIDELEQKDARRPSGDEGHRTLGEKFVHSDEYKSLVSDQGNGKKAKIEIKANITSATTDADGSAGVLIPQHRLGGIIAPPNRRLTVRDLLMAGATDSNTIVYMRETGFTNSAAPQNGEGEKLAQSSIKFDEQSVGVKTLGHFVKLSSQVLEDASQLSSHINGRLVYGLALVEEQQILNGDGATNNLKGIIPQASSFDDKATMAKYTIIDQLRLAMLQAVLAEYPASAHVLNPIDWAKIELAKDDSARYIIGNPQGTLSPTLWGIPVVATQSMEAGKFLTGAFDIGAQLFDRRQGSVEVGFENDDFTRMLLTIRATERLALAVYRPEAFIYGTLADKV</sequence>
<protein>
    <submittedName>
        <fullName evidence="3">Capsid protein</fullName>
    </submittedName>
    <submittedName>
        <fullName evidence="4">Predicted phage phi-C31 gp36 major capsid-like protein</fullName>
    </submittedName>
</protein>
<feature type="domain" description="Phage capsid-like C-terminal" evidence="2">
    <location>
        <begin position="123"/>
        <end position="390"/>
    </location>
</feature>
<dbReference type="Gene3D" id="3.30.2400.10">
    <property type="entry name" value="Major capsid protein gp5"/>
    <property type="match status" value="1"/>
</dbReference>
<evidence type="ECO:0000313" key="4">
    <source>
        <dbReference type="EMBL" id="STY86299.1"/>
    </source>
</evidence>
<reference evidence="4 6" key="2">
    <citation type="submission" date="2018-06" db="EMBL/GenBank/DDBJ databases">
        <authorList>
            <consortium name="Pathogen Informatics"/>
            <person name="Doyle S."/>
        </authorList>
    </citation>
    <scope>NUCLEOTIDE SEQUENCE [LARGE SCALE GENOMIC DNA]</scope>
    <source>
        <strain evidence="4 6">NCTC11227</strain>
    </source>
</reference>
<dbReference type="InterPro" id="IPR054612">
    <property type="entry name" value="Phage_capsid-like_C"/>
</dbReference>
<dbReference type="Gene3D" id="3.30.2320.10">
    <property type="entry name" value="hypothetical protein PF0899 domain"/>
    <property type="match status" value="1"/>
</dbReference>